<evidence type="ECO:0000256" key="7">
    <source>
        <dbReference type="ARBA" id="ARBA00023192"/>
    </source>
</evidence>
<gene>
    <name evidence="10" type="ORF">NWP17_09255</name>
</gene>
<keyword evidence="11" id="KW-1185">Reference proteome</keyword>
<organism evidence="10 11">
    <name type="scientific">Chrysosporum bergii ANA360D</name>
    <dbReference type="NCBI Taxonomy" id="617107"/>
    <lineage>
        <taxon>Bacteria</taxon>
        <taxon>Bacillati</taxon>
        <taxon>Cyanobacteriota</taxon>
        <taxon>Cyanophyceae</taxon>
        <taxon>Nostocales</taxon>
        <taxon>Nodulariaceae</taxon>
        <taxon>Chrysosporum</taxon>
    </lineage>
</organism>
<feature type="domain" description="FAD-binding FR-type" evidence="9">
    <location>
        <begin position="421"/>
        <end position="665"/>
    </location>
</feature>
<keyword evidence="3" id="KW-0285">Flavoprotein</keyword>
<evidence type="ECO:0000256" key="1">
    <source>
        <dbReference type="ARBA" id="ARBA00001917"/>
    </source>
</evidence>
<dbReference type="SUPFAM" id="SSF140959">
    <property type="entry name" value="Indolic compounds 2,3-dioxygenase-like"/>
    <property type="match status" value="1"/>
</dbReference>
<reference evidence="10 11" key="1">
    <citation type="journal article" date="2023" name="J. Phycol.">
        <title>Chrysosporum ovalisporum is synonymous with the true-branching cyanobacterium Umezakia natans (Nostocales/Aphanizomenonaceae).</title>
        <authorList>
            <person name="McGregor G.B."/>
            <person name="Sendall B.C."/>
            <person name="Niiyama Y."/>
            <person name="Tuji A."/>
            <person name="Willis A."/>
        </authorList>
    </citation>
    <scope>NUCLEOTIDE SEQUENCE [LARGE SCALE GENOMIC DNA]</scope>
    <source>
        <strain evidence="10 11">ANA360D</strain>
    </source>
</reference>
<dbReference type="InterPro" id="IPR001199">
    <property type="entry name" value="Cyt_B5-like_heme/steroid-bd"/>
</dbReference>
<dbReference type="Pfam" id="PF00173">
    <property type="entry name" value="Cyt-b5"/>
    <property type="match status" value="1"/>
</dbReference>
<dbReference type="GO" id="GO:0019441">
    <property type="term" value="P:L-tryptophan catabolic process to kynurenine"/>
    <property type="evidence" value="ECO:0007669"/>
    <property type="project" value="InterPro"/>
</dbReference>
<dbReference type="InterPro" id="IPR036400">
    <property type="entry name" value="Cyt_B5-like_heme/steroid_sf"/>
</dbReference>
<dbReference type="Gene3D" id="3.40.50.80">
    <property type="entry name" value="Nucleotide-binding domain of ferredoxin-NADP reductase (FNR) module"/>
    <property type="match status" value="1"/>
</dbReference>
<evidence type="ECO:0000256" key="2">
    <source>
        <dbReference type="ARBA" id="ARBA00013903"/>
    </source>
</evidence>
<evidence type="ECO:0000256" key="3">
    <source>
        <dbReference type="ARBA" id="ARBA00022630"/>
    </source>
</evidence>
<dbReference type="InterPro" id="IPR039261">
    <property type="entry name" value="FNR_nucleotide-bd"/>
</dbReference>
<dbReference type="PRINTS" id="PR00371">
    <property type="entry name" value="FPNCR"/>
</dbReference>
<keyword evidence="6" id="KW-0408">Iron</keyword>
<feature type="domain" description="Cytochrome b5 heme-binding" evidence="8">
    <location>
        <begin position="854"/>
        <end position="933"/>
    </location>
</feature>
<evidence type="ECO:0000256" key="6">
    <source>
        <dbReference type="ARBA" id="ARBA00023004"/>
    </source>
</evidence>
<dbReference type="GO" id="GO:0020037">
    <property type="term" value="F:heme binding"/>
    <property type="evidence" value="ECO:0007669"/>
    <property type="project" value="InterPro"/>
</dbReference>
<dbReference type="GO" id="GO:0010181">
    <property type="term" value="F:FMN binding"/>
    <property type="evidence" value="ECO:0007669"/>
    <property type="project" value="TreeGrafter"/>
</dbReference>
<dbReference type="SMART" id="SM01117">
    <property type="entry name" value="Cyt-b5"/>
    <property type="match status" value="1"/>
</dbReference>
<dbReference type="SUPFAM" id="SSF55856">
    <property type="entry name" value="Cytochrome b5-like heme/steroid binding domain"/>
    <property type="match status" value="1"/>
</dbReference>
<dbReference type="PANTHER" id="PTHR19384">
    <property type="entry name" value="NITRIC OXIDE SYNTHASE-RELATED"/>
    <property type="match status" value="1"/>
</dbReference>
<evidence type="ECO:0000259" key="9">
    <source>
        <dbReference type="PROSITE" id="PS51384"/>
    </source>
</evidence>
<evidence type="ECO:0000256" key="5">
    <source>
        <dbReference type="ARBA" id="ARBA00022723"/>
    </source>
</evidence>
<dbReference type="PROSITE" id="PS51384">
    <property type="entry name" value="FAD_FR"/>
    <property type="match status" value="1"/>
</dbReference>
<keyword evidence="7" id="KW-0198">Cysteine biosynthesis</keyword>
<keyword evidence="7" id="KW-0028">Amino-acid biosynthesis</keyword>
<dbReference type="PROSITE" id="PS50255">
    <property type="entry name" value="CYTOCHROME_B5_2"/>
    <property type="match status" value="1"/>
</dbReference>
<keyword evidence="4" id="KW-0288">FMN</keyword>
<dbReference type="GO" id="GO:0050660">
    <property type="term" value="F:flavin adenine dinucleotide binding"/>
    <property type="evidence" value="ECO:0007669"/>
    <property type="project" value="TreeGrafter"/>
</dbReference>
<protein>
    <recommendedName>
        <fullName evidence="2">Ferredoxin--NADP reductase</fullName>
    </recommendedName>
</protein>
<accession>A0AA43GS03</accession>
<dbReference type="SUPFAM" id="SSF52343">
    <property type="entry name" value="Ferredoxin reductase-like, C-terminal NADP-linked domain"/>
    <property type="match status" value="1"/>
</dbReference>
<name>A0AA43GS03_9CYAN</name>
<dbReference type="GO" id="GO:0046872">
    <property type="term" value="F:metal ion binding"/>
    <property type="evidence" value="ECO:0007669"/>
    <property type="project" value="UniProtKB-KW"/>
</dbReference>
<dbReference type="AlphaFoldDB" id="A0AA43GS03"/>
<evidence type="ECO:0000313" key="10">
    <source>
        <dbReference type="EMBL" id="MDH6060622.1"/>
    </source>
</evidence>
<dbReference type="PANTHER" id="PTHR19384:SF128">
    <property type="entry name" value="NADPH OXIDOREDUCTASE A"/>
    <property type="match status" value="1"/>
</dbReference>
<proteinExistence type="predicted"/>
<sequence length="1148" mass="130804">MENYLLFSTRVAQGYQMATGDGQLIPSRCVLLKAIETNQRLGHENRGFLSEKNGFMPMNLPLQALPSSHRIWDDIASELPELCRKLNLRQRLNAMPLLPADANSLSDVMLLRASSIISAFAHTYYYIDTEPPSALPPSILKPWQEIAQRLHRKEAHMSYIDMSTYNWRLIDPNGPMEVENLRLLIPYWGNEEERIFLGSTIEIQAQSTPLVGAIVRAQEAVTNDNPQELEKELLVMLDCLNHLTFVCLPKVIPNSRSRLFVDPVVWAKTIAPLSVPIRQGAAGPVGAATASLQALDAFLERGSYASDVGQESIHVREWFPPHWADFFLAVKAISVSNYIRQNNIPRLNRIFQDVLYAYAGENGFLGRHRLKAAGYIQTAFKSGRSATAAFKGSFKDRIWENIDKQLELARQERYHCFSKQNNYHQAFIKEVKSVSELGNVVQVKLGLEESCVYYRPGDRCAVLPENQDILVEKTLKALQATGDELIPLDPTWQVAINYRHGYQGYQSLPLRTLLKFGQIRPIKRPVAKLLFTLTHHPTLRRIIQNHVEQEWELWDLLEMLIADGFDPKRLLGVEPDAVKHICQVVPPEYFRLYSISSVMTTPVGSSLTKGATELELTIGKLHYETQDNELSRQARRSGTASQFLARENQNKIAIRIVPSPSFHLPQDVNRPIVMFAGGTGISPCRSFLLERATAGKTGENWLFFSTPTRRDFHYQPELTDLIAAGKLHLRMVFTREDIQATFQSHGDENSWQFTPRNRHRIGDEIQQEENKQLLWKLLQGIKEGGKGAYIYVCGQTGFATSVREALEQVIAGFCEGYPQEKQRLAAEMIENLMADGRYLEETFTPFVGALEETVPLYDLSEIALHNNEDEGYWLIINDAVYDVTPFRNQHPGGFKILRSYSGMDATVAYHKVGHHADQEIQAMLASYRIGIVRGFANFQAATPIDNFYRSWVSYLFLIVEIENALSNDFSIQREIVTQDEVQNGISVSPVKLMMYIKTHQRFLLEFLPQIFGEVWEQVLQMTEEIYREDFTELREAFSKLQETETSQKVLAVYPQFITKLKTAVGNHTISTDEVILNLGEFCAHLEQADSDLLRKLKLTVCKIIQLFEQFGDDVMTLEVSTEIRQIARQFPDMMLHYYERVAALAESP</sequence>
<evidence type="ECO:0000313" key="11">
    <source>
        <dbReference type="Proteomes" id="UP001159387"/>
    </source>
</evidence>
<keyword evidence="5" id="KW-0479">Metal-binding</keyword>
<dbReference type="Gene3D" id="3.10.120.10">
    <property type="entry name" value="Cytochrome b5-like heme/steroid binding domain"/>
    <property type="match status" value="1"/>
</dbReference>
<dbReference type="InterPro" id="IPR017938">
    <property type="entry name" value="Riboflavin_synthase-like_b-brl"/>
</dbReference>
<dbReference type="InterPro" id="IPR017927">
    <property type="entry name" value="FAD-bd_FR_type"/>
</dbReference>
<dbReference type="Pfam" id="PF00175">
    <property type="entry name" value="NAD_binding_1"/>
    <property type="match status" value="1"/>
</dbReference>
<dbReference type="EMBL" id="JANQDH010000058">
    <property type="protein sequence ID" value="MDH6060622.1"/>
    <property type="molecule type" value="Genomic_DNA"/>
</dbReference>
<dbReference type="InterPro" id="IPR023173">
    <property type="entry name" value="NADPH_Cyt_P450_Rdtase_alpha"/>
</dbReference>
<dbReference type="InterPro" id="IPR000898">
    <property type="entry name" value="Indolamine_dOase"/>
</dbReference>
<dbReference type="Proteomes" id="UP001159387">
    <property type="component" value="Unassembled WGS sequence"/>
</dbReference>
<dbReference type="SUPFAM" id="SSF63380">
    <property type="entry name" value="Riboflavin synthase domain-like"/>
    <property type="match status" value="1"/>
</dbReference>
<evidence type="ECO:0000256" key="4">
    <source>
        <dbReference type="ARBA" id="ARBA00022643"/>
    </source>
</evidence>
<evidence type="ECO:0000259" key="8">
    <source>
        <dbReference type="PROSITE" id="PS50255"/>
    </source>
</evidence>
<dbReference type="Gene3D" id="1.20.58.480">
    <property type="match status" value="1"/>
</dbReference>
<dbReference type="GO" id="GO:0005829">
    <property type="term" value="C:cytosol"/>
    <property type="evidence" value="ECO:0007669"/>
    <property type="project" value="TreeGrafter"/>
</dbReference>
<dbReference type="Gene3D" id="2.40.30.10">
    <property type="entry name" value="Translation factors"/>
    <property type="match status" value="1"/>
</dbReference>
<dbReference type="Pfam" id="PF01231">
    <property type="entry name" value="IDO"/>
    <property type="match status" value="1"/>
</dbReference>
<dbReference type="RefSeq" id="WP_280654618.1">
    <property type="nucleotide sequence ID" value="NZ_JANQDH010000058.1"/>
</dbReference>
<comment type="caution">
    <text evidence="10">The sequence shown here is derived from an EMBL/GenBank/DDBJ whole genome shotgun (WGS) entry which is preliminary data.</text>
</comment>
<dbReference type="GO" id="GO:0016491">
    <property type="term" value="F:oxidoreductase activity"/>
    <property type="evidence" value="ECO:0007669"/>
    <property type="project" value="InterPro"/>
</dbReference>
<dbReference type="InterPro" id="IPR001433">
    <property type="entry name" value="OxRdtase_FAD/NAD-bd"/>
</dbReference>
<dbReference type="Gene3D" id="1.20.990.10">
    <property type="entry name" value="NADPH-cytochrome p450 Reductase, Chain A, domain 3"/>
    <property type="match status" value="1"/>
</dbReference>
<dbReference type="GO" id="GO:0019344">
    <property type="term" value="P:cysteine biosynthetic process"/>
    <property type="evidence" value="ECO:0007669"/>
    <property type="project" value="UniProtKB-KW"/>
</dbReference>
<comment type="cofactor">
    <cofactor evidence="1">
        <name>FMN</name>
        <dbReference type="ChEBI" id="CHEBI:58210"/>
    </cofactor>
</comment>
<dbReference type="InterPro" id="IPR037217">
    <property type="entry name" value="Trp/Indoleamine_2_3_dOase-like"/>
</dbReference>
<dbReference type="InterPro" id="IPR001709">
    <property type="entry name" value="Flavoprot_Pyr_Nucl_cyt_Rdtase"/>
</dbReference>